<sequence length="597" mass="65539">MDNQVTIAPDLLAILSSKVNSISKQMSYTLQRSARSSVMSSARDFSTAICDGIGDVIALPNGFPVHVANMSLTAKSIFEFHSPESLAPGDALLNNSPYHGNTHMGDYTIIVPVFHEGELMFLCTVRGHQADIGNSVPTTYHAMAKDIYEEGALCFPCVKIQKNYEDVDDIIRMAKMRIRVSDVWYGDYLAMIGAARIGERELSKLIAKYGKETIKAFFQEWKEYGSRRMIEEIKKLPAGTWINESKHDPIPGLLPDGVNVKVKLTIDPEEGYVEVDFRDNADPVAAGLNLCEATVLSAGRTGVLNYMPSDLPLCEGTFSRIIVKMRENSVVGKAKLPYSSSLATTNIHDRAVLAVQCAFNEVSESLGMAEGAFAQPPSLSVISGFDSRYGRPYVTQLISGHTGGMGVHGHDGYIAYCICNGGMMEWNSLEVIEQKYPIQYVMQELIKDSGGAGKWDGAPATKVVMVPRTDKVTFMYVCDGKYNPPRGAQGGHNGSAANAAMYRLEEDKTSQEDLPMFHGIELAPGEALVSEISSGGGFGNPLERDPERVRHRVREGWVSVQKAREAYGVVIDTTTEMYAVDWKATEKLRQKAEQLGR</sequence>
<feature type="domain" description="Hydantoinase B/oxoprolinase" evidence="1">
    <location>
        <begin position="12"/>
        <end position="541"/>
    </location>
</feature>
<gene>
    <name evidence="2" type="ORF">KP014_18700</name>
    <name evidence="3" type="ORF">SAMN04487895_101229</name>
</gene>
<dbReference type="PANTHER" id="PTHR11365">
    <property type="entry name" value="5-OXOPROLINASE RELATED"/>
    <property type="match status" value="1"/>
</dbReference>
<evidence type="ECO:0000313" key="4">
    <source>
        <dbReference type="Proteomes" id="UP000198809"/>
    </source>
</evidence>
<name>A0A1H8FSL3_9BACL</name>
<dbReference type="InterPro" id="IPR045079">
    <property type="entry name" value="Oxoprolinase-like"/>
</dbReference>
<dbReference type="EMBL" id="CP076607">
    <property type="protein sequence ID" value="QWU13966.1"/>
    <property type="molecule type" value="Genomic_DNA"/>
</dbReference>
<dbReference type="Proteomes" id="UP000683429">
    <property type="component" value="Chromosome"/>
</dbReference>
<dbReference type="OrthoDB" id="102473at2"/>
<reference evidence="3 4" key="1">
    <citation type="submission" date="2016-10" db="EMBL/GenBank/DDBJ databases">
        <authorList>
            <person name="de Groot N.N."/>
        </authorList>
    </citation>
    <scope>NUCLEOTIDE SEQUENCE [LARGE SCALE GENOMIC DNA]</scope>
    <source>
        <strain evidence="3 4">CGMCC 1.10238</strain>
    </source>
</reference>
<dbReference type="RefSeq" id="WP_051500183.1">
    <property type="nucleotide sequence ID" value="NZ_CP076607.1"/>
</dbReference>
<dbReference type="Proteomes" id="UP000198809">
    <property type="component" value="Unassembled WGS sequence"/>
</dbReference>
<evidence type="ECO:0000259" key="1">
    <source>
        <dbReference type="Pfam" id="PF02538"/>
    </source>
</evidence>
<dbReference type="GO" id="GO:0005829">
    <property type="term" value="C:cytosol"/>
    <property type="evidence" value="ECO:0007669"/>
    <property type="project" value="TreeGrafter"/>
</dbReference>
<dbReference type="GO" id="GO:0017168">
    <property type="term" value="F:5-oxoprolinase (ATP-hydrolyzing) activity"/>
    <property type="evidence" value="ECO:0007669"/>
    <property type="project" value="TreeGrafter"/>
</dbReference>
<dbReference type="InterPro" id="IPR003692">
    <property type="entry name" value="Hydantoinase_B"/>
</dbReference>
<dbReference type="EMBL" id="FODH01000001">
    <property type="protein sequence ID" value="SEN34639.1"/>
    <property type="molecule type" value="Genomic_DNA"/>
</dbReference>
<dbReference type="STRING" id="1333845.SAMN04487895_101229"/>
<accession>A0A1H8FSL3</accession>
<dbReference type="PANTHER" id="PTHR11365:SF23">
    <property type="entry name" value="HYPOTHETICAL 5-OXOPROLINASE (EUROFUNG)-RELATED"/>
    <property type="match status" value="1"/>
</dbReference>
<dbReference type="Pfam" id="PF02538">
    <property type="entry name" value="Hydantoinase_B"/>
    <property type="match status" value="1"/>
</dbReference>
<evidence type="ECO:0000313" key="5">
    <source>
        <dbReference type="Proteomes" id="UP000683429"/>
    </source>
</evidence>
<reference evidence="2 5" key="2">
    <citation type="submission" date="2021-06" db="EMBL/GenBank/DDBJ databases">
        <title>Whole genome sequence of Paenibacillus sophorae DSM23020 for comparative genomics.</title>
        <authorList>
            <person name="Kim M.-J."/>
            <person name="Lee G."/>
            <person name="Shin J.-H."/>
        </authorList>
    </citation>
    <scope>NUCLEOTIDE SEQUENCE [LARGE SCALE GENOMIC DNA]</scope>
    <source>
        <strain evidence="2 5">DSM 23020</strain>
    </source>
</reference>
<keyword evidence="5" id="KW-1185">Reference proteome</keyword>
<organism evidence="3 4">
    <name type="scientific">Paenibacillus sophorae</name>
    <dbReference type="NCBI Taxonomy" id="1333845"/>
    <lineage>
        <taxon>Bacteria</taxon>
        <taxon>Bacillati</taxon>
        <taxon>Bacillota</taxon>
        <taxon>Bacilli</taxon>
        <taxon>Bacillales</taxon>
        <taxon>Paenibacillaceae</taxon>
        <taxon>Paenibacillus</taxon>
    </lineage>
</organism>
<dbReference type="GO" id="GO:0006749">
    <property type="term" value="P:glutathione metabolic process"/>
    <property type="evidence" value="ECO:0007669"/>
    <property type="project" value="TreeGrafter"/>
</dbReference>
<protein>
    <submittedName>
        <fullName evidence="2">Hydantoinase B/oxoprolinase family protein</fullName>
    </submittedName>
    <submittedName>
        <fullName evidence="3">N-methylhydantoinase B</fullName>
    </submittedName>
</protein>
<proteinExistence type="predicted"/>
<evidence type="ECO:0000313" key="2">
    <source>
        <dbReference type="EMBL" id="QWU13966.1"/>
    </source>
</evidence>
<dbReference type="AlphaFoldDB" id="A0A1H8FSL3"/>
<evidence type="ECO:0000313" key="3">
    <source>
        <dbReference type="EMBL" id="SEN34639.1"/>
    </source>
</evidence>